<dbReference type="Gene3D" id="3.40.50.1820">
    <property type="entry name" value="alpha/beta hydrolase"/>
    <property type="match status" value="1"/>
</dbReference>
<dbReference type="PROSITE" id="PS51257">
    <property type="entry name" value="PROKAR_LIPOPROTEIN"/>
    <property type="match status" value="1"/>
</dbReference>
<keyword evidence="3" id="KW-1185">Reference proteome</keyword>
<sequence length="351" mass="38342">MKSKLLIGLVTLGIILTGCGKSSISADEGSSIASSTATEYEPGIEEAIALEQSYTEEASEEASQSTSSEEQHAEVGDIVLPKYTAMRTDEKGGTIEHITYTAHDYAGDGSEYTKEANVYLPAGYSTDKKYNVMIILHGIGGDENEWGLNKSTSRVKAIMDNLAYYGDIEPFIVVAANGRAGKVGGKEGSGINSFYLFGQELRNDLIPYIDSHYSTYADYSEGYDLSEAREHRAIAGLSMGGMQTINIGMGECIDIFGYFGAFSAAPTSNTASKTASILKDNEYPIYYFYNICGLQDKVAYPSASAAAKNLPQLCDQFVDGENFMWQEIAGNHDFRIWYLGFYNFAQLVFNK</sequence>
<evidence type="ECO:0000313" key="3">
    <source>
        <dbReference type="Proteomes" id="UP000179284"/>
    </source>
</evidence>
<feature type="compositionally biased region" description="Low complexity" evidence="1">
    <location>
        <begin position="53"/>
        <end position="68"/>
    </location>
</feature>
<dbReference type="EMBL" id="CP017830">
    <property type="protein sequence ID" value="AOZ95024.1"/>
    <property type="molecule type" value="Genomic_DNA"/>
</dbReference>
<dbReference type="OrthoDB" id="9777383at2"/>
<evidence type="ECO:0000256" key="1">
    <source>
        <dbReference type="SAM" id="MobiDB-lite"/>
    </source>
</evidence>
<dbReference type="KEGG" id="bhu:bhn_III076"/>
<proteinExistence type="predicted"/>
<evidence type="ECO:0000313" key="2">
    <source>
        <dbReference type="EMBL" id="AOZ95024.1"/>
    </source>
</evidence>
<name>A0A1D9NXW3_9FIRM</name>
<dbReference type="InterPro" id="IPR000801">
    <property type="entry name" value="Esterase-like"/>
</dbReference>
<dbReference type="InterPro" id="IPR029058">
    <property type="entry name" value="AB_hydrolase_fold"/>
</dbReference>
<dbReference type="PANTHER" id="PTHR48098">
    <property type="entry name" value="ENTEROCHELIN ESTERASE-RELATED"/>
    <property type="match status" value="1"/>
</dbReference>
<dbReference type="AlphaFoldDB" id="A0A1D9NXW3"/>
<dbReference type="SUPFAM" id="SSF53474">
    <property type="entry name" value="alpha/beta-Hydrolases"/>
    <property type="match status" value="1"/>
</dbReference>
<dbReference type="PANTHER" id="PTHR48098:SF1">
    <property type="entry name" value="DIACYLGLYCEROL ACYLTRANSFERASE_MYCOLYLTRANSFERASE AG85A"/>
    <property type="match status" value="1"/>
</dbReference>
<gene>
    <name evidence="2" type="ORF">bhn_III076</name>
</gene>
<dbReference type="Proteomes" id="UP000179284">
    <property type="component" value="Chromosome II"/>
</dbReference>
<accession>A0A1D9NXW3</accession>
<dbReference type="GO" id="GO:0016747">
    <property type="term" value="F:acyltransferase activity, transferring groups other than amino-acyl groups"/>
    <property type="evidence" value="ECO:0007669"/>
    <property type="project" value="TreeGrafter"/>
</dbReference>
<dbReference type="RefSeq" id="WP_083385582.1">
    <property type="nucleotide sequence ID" value="NZ_CP017830.1"/>
</dbReference>
<reference evidence="3" key="1">
    <citation type="submission" date="2016-10" db="EMBL/GenBank/DDBJ databases">
        <title>The complete genome sequence of the rumen bacterium Butyrivibrio hungatei MB2003.</title>
        <authorList>
            <person name="Palevich N."/>
            <person name="Kelly W.J."/>
            <person name="Leahy S.C."/>
            <person name="Altermann E."/>
            <person name="Rakonjac J."/>
            <person name="Attwood G.T."/>
        </authorList>
    </citation>
    <scope>NUCLEOTIDE SEQUENCE [LARGE SCALE GENOMIC DNA]</scope>
    <source>
        <strain evidence="3">MB2003</strain>
    </source>
</reference>
<protein>
    <submittedName>
        <fullName evidence="2">Feruloyl esterase Est1A</fullName>
    </submittedName>
</protein>
<dbReference type="InterPro" id="IPR050583">
    <property type="entry name" value="Mycobacterial_A85_antigen"/>
</dbReference>
<feature type="region of interest" description="Disordered" evidence="1">
    <location>
        <begin position="53"/>
        <end position="74"/>
    </location>
</feature>
<organism evidence="2 3">
    <name type="scientific">Butyrivibrio hungatei</name>
    <dbReference type="NCBI Taxonomy" id="185008"/>
    <lineage>
        <taxon>Bacteria</taxon>
        <taxon>Bacillati</taxon>
        <taxon>Bacillota</taxon>
        <taxon>Clostridia</taxon>
        <taxon>Lachnospirales</taxon>
        <taxon>Lachnospiraceae</taxon>
        <taxon>Butyrivibrio</taxon>
    </lineage>
</organism>
<dbReference type="Pfam" id="PF00756">
    <property type="entry name" value="Esterase"/>
    <property type="match status" value="1"/>
</dbReference>